<evidence type="ECO:0000259" key="9">
    <source>
        <dbReference type="PROSITE" id="PS50929"/>
    </source>
</evidence>
<gene>
    <name evidence="10" type="ORF">AB0I59_35845</name>
</gene>
<dbReference type="Gene3D" id="1.20.1560.10">
    <property type="entry name" value="ABC transporter type 1, transmembrane domain"/>
    <property type="match status" value="1"/>
</dbReference>
<dbReference type="RefSeq" id="WP_358140141.1">
    <property type="nucleotide sequence ID" value="NZ_JBFALK010000026.1"/>
</dbReference>
<dbReference type="InterPro" id="IPR039421">
    <property type="entry name" value="Type_1_exporter"/>
</dbReference>
<evidence type="ECO:0000259" key="8">
    <source>
        <dbReference type="PROSITE" id="PS50893"/>
    </source>
</evidence>
<feature type="transmembrane region" description="Helical" evidence="7">
    <location>
        <begin position="145"/>
        <end position="166"/>
    </location>
</feature>
<evidence type="ECO:0000313" key="10">
    <source>
        <dbReference type="EMBL" id="MEV0973995.1"/>
    </source>
</evidence>
<dbReference type="CDD" id="cd18547">
    <property type="entry name" value="ABC_6TM_Tm288_like"/>
    <property type="match status" value="1"/>
</dbReference>
<dbReference type="InterPro" id="IPR011527">
    <property type="entry name" value="ABC1_TM_dom"/>
</dbReference>
<accession>A0ABV3GQS8</accession>
<dbReference type="InterPro" id="IPR017871">
    <property type="entry name" value="ABC_transporter-like_CS"/>
</dbReference>
<keyword evidence="3" id="KW-0547">Nucleotide-binding</keyword>
<dbReference type="PROSITE" id="PS50893">
    <property type="entry name" value="ABC_TRANSPORTER_2"/>
    <property type="match status" value="1"/>
</dbReference>
<evidence type="ECO:0000313" key="11">
    <source>
        <dbReference type="Proteomes" id="UP001551675"/>
    </source>
</evidence>
<organism evidence="10 11">
    <name type="scientific">Microtetraspora glauca</name>
    <dbReference type="NCBI Taxonomy" id="1996"/>
    <lineage>
        <taxon>Bacteria</taxon>
        <taxon>Bacillati</taxon>
        <taxon>Actinomycetota</taxon>
        <taxon>Actinomycetes</taxon>
        <taxon>Streptosporangiales</taxon>
        <taxon>Streptosporangiaceae</taxon>
        <taxon>Microtetraspora</taxon>
    </lineage>
</organism>
<feature type="transmembrane region" description="Helical" evidence="7">
    <location>
        <begin position="172"/>
        <end position="189"/>
    </location>
</feature>
<evidence type="ECO:0000256" key="6">
    <source>
        <dbReference type="ARBA" id="ARBA00023136"/>
    </source>
</evidence>
<feature type="domain" description="ABC transmembrane type-1" evidence="9">
    <location>
        <begin position="25"/>
        <end position="313"/>
    </location>
</feature>
<evidence type="ECO:0000256" key="1">
    <source>
        <dbReference type="ARBA" id="ARBA00004651"/>
    </source>
</evidence>
<dbReference type="GO" id="GO:0005524">
    <property type="term" value="F:ATP binding"/>
    <property type="evidence" value="ECO:0007669"/>
    <property type="project" value="UniProtKB-KW"/>
</dbReference>
<dbReference type="SUPFAM" id="SSF52540">
    <property type="entry name" value="P-loop containing nucleoside triphosphate hydrolases"/>
    <property type="match status" value="1"/>
</dbReference>
<feature type="domain" description="ABC transporter" evidence="8">
    <location>
        <begin position="358"/>
        <end position="592"/>
    </location>
</feature>
<keyword evidence="11" id="KW-1185">Reference proteome</keyword>
<evidence type="ECO:0000256" key="4">
    <source>
        <dbReference type="ARBA" id="ARBA00022840"/>
    </source>
</evidence>
<sequence length="608" mass="64707">MKSDETPGTVLRLLRVVRPERPLVVAALALGVGGVALTVAVPRLLGAATDLIVTAAAGDRRIGFSEVGRVLLAALACYLVAFGFALAQQRLTVTVTHRLVFRLREQAQAKLARLPLAYFDGRTRGEILSRAAGDIDTVSQTLQQALSVLVNALLTLVGVLAMMVWISPLLALISLVTVPLSAVAARAVGARARRRFAEQAAATGRLNSHIEEMYTGHTLVKVFGRERQALETFIEHNDAAFRSGFAAQFVSSLAGPSTTILLNVNFVLVAVIGGLRVAAGALSIGDVQAFIQYCFQFGQPINQAASMSALLQSVLASARRVFELLDEDENADEGVDEGAGGGEVATPYAHRAETAGRVAFENVSFRYAPDRPLIEDLSLVAEPGRTVAVVGPTGAGKTTLLNLLMRFYEVTGGRITLDGVDVARMPVEELRARIGMVLQETWLFGGTLAANIAYGAGDVPRERIVEVARATGLDHVARTLPDGYDTVIDDEGGGLSAGERQLVTIARAFLTDPAILVLDEATSALDTRTEVLVQRAMTSLRAGRTCFVIAHRLSTIRHADLILVMDSGRIVEQGTHDELLARQGAYARLYAAQFAGERVGPAAIAAGE</sequence>
<evidence type="ECO:0000256" key="7">
    <source>
        <dbReference type="SAM" id="Phobius"/>
    </source>
</evidence>
<evidence type="ECO:0000256" key="2">
    <source>
        <dbReference type="ARBA" id="ARBA00022692"/>
    </source>
</evidence>
<dbReference type="SMART" id="SM00382">
    <property type="entry name" value="AAA"/>
    <property type="match status" value="1"/>
</dbReference>
<proteinExistence type="predicted"/>
<dbReference type="SUPFAM" id="SSF90123">
    <property type="entry name" value="ABC transporter transmembrane region"/>
    <property type="match status" value="1"/>
</dbReference>
<protein>
    <submittedName>
        <fullName evidence="10">ABC transporter ATP-binding protein</fullName>
    </submittedName>
</protein>
<dbReference type="PANTHER" id="PTHR43394:SF1">
    <property type="entry name" value="ATP-BINDING CASSETTE SUB-FAMILY B MEMBER 10, MITOCHONDRIAL"/>
    <property type="match status" value="1"/>
</dbReference>
<keyword evidence="4 10" id="KW-0067">ATP-binding</keyword>
<dbReference type="Gene3D" id="3.40.50.300">
    <property type="entry name" value="P-loop containing nucleotide triphosphate hydrolases"/>
    <property type="match status" value="1"/>
</dbReference>
<dbReference type="Pfam" id="PF00664">
    <property type="entry name" value="ABC_membrane"/>
    <property type="match status" value="1"/>
</dbReference>
<evidence type="ECO:0000256" key="5">
    <source>
        <dbReference type="ARBA" id="ARBA00022989"/>
    </source>
</evidence>
<dbReference type="PROSITE" id="PS50929">
    <property type="entry name" value="ABC_TM1F"/>
    <property type="match status" value="1"/>
</dbReference>
<dbReference type="InterPro" id="IPR003593">
    <property type="entry name" value="AAA+_ATPase"/>
</dbReference>
<dbReference type="Proteomes" id="UP001551675">
    <property type="component" value="Unassembled WGS sequence"/>
</dbReference>
<keyword evidence="6 7" id="KW-0472">Membrane</keyword>
<dbReference type="InterPro" id="IPR003439">
    <property type="entry name" value="ABC_transporter-like_ATP-bd"/>
</dbReference>
<keyword evidence="5 7" id="KW-1133">Transmembrane helix</keyword>
<dbReference type="CDD" id="cd03254">
    <property type="entry name" value="ABCC_Glucan_exporter_like"/>
    <property type="match status" value="1"/>
</dbReference>
<dbReference type="InterPro" id="IPR027417">
    <property type="entry name" value="P-loop_NTPase"/>
</dbReference>
<comment type="subcellular location">
    <subcellularLocation>
        <location evidence="1">Cell membrane</location>
        <topology evidence="1">Multi-pass membrane protein</topology>
    </subcellularLocation>
</comment>
<dbReference type="InterPro" id="IPR036640">
    <property type="entry name" value="ABC1_TM_sf"/>
</dbReference>
<keyword evidence="2 7" id="KW-0812">Transmembrane</keyword>
<feature type="transmembrane region" description="Helical" evidence="7">
    <location>
        <begin position="21"/>
        <end position="41"/>
    </location>
</feature>
<name>A0ABV3GQS8_MICGL</name>
<comment type="caution">
    <text evidence="10">The sequence shown here is derived from an EMBL/GenBank/DDBJ whole genome shotgun (WGS) entry which is preliminary data.</text>
</comment>
<dbReference type="Pfam" id="PF00005">
    <property type="entry name" value="ABC_tran"/>
    <property type="match status" value="1"/>
</dbReference>
<dbReference type="PANTHER" id="PTHR43394">
    <property type="entry name" value="ATP-DEPENDENT PERMEASE MDL1, MITOCHONDRIAL"/>
    <property type="match status" value="1"/>
</dbReference>
<evidence type="ECO:0000256" key="3">
    <source>
        <dbReference type="ARBA" id="ARBA00022741"/>
    </source>
</evidence>
<feature type="transmembrane region" description="Helical" evidence="7">
    <location>
        <begin position="70"/>
        <end position="87"/>
    </location>
</feature>
<dbReference type="EMBL" id="JBFALK010000026">
    <property type="protein sequence ID" value="MEV0973995.1"/>
    <property type="molecule type" value="Genomic_DNA"/>
</dbReference>
<dbReference type="PROSITE" id="PS00211">
    <property type="entry name" value="ABC_TRANSPORTER_1"/>
    <property type="match status" value="1"/>
</dbReference>
<reference evidence="10 11" key="1">
    <citation type="submission" date="2024-06" db="EMBL/GenBank/DDBJ databases">
        <title>The Natural Products Discovery Center: Release of the First 8490 Sequenced Strains for Exploring Actinobacteria Biosynthetic Diversity.</title>
        <authorList>
            <person name="Kalkreuter E."/>
            <person name="Kautsar S.A."/>
            <person name="Yang D."/>
            <person name="Bader C.D."/>
            <person name="Teijaro C.N."/>
            <person name="Fluegel L."/>
            <person name="Davis C.M."/>
            <person name="Simpson J.R."/>
            <person name="Lauterbach L."/>
            <person name="Steele A.D."/>
            <person name="Gui C."/>
            <person name="Meng S."/>
            <person name="Li G."/>
            <person name="Viehrig K."/>
            <person name="Ye F."/>
            <person name="Su P."/>
            <person name="Kiefer A.F."/>
            <person name="Nichols A."/>
            <person name="Cepeda A.J."/>
            <person name="Yan W."/>
            <person name="Fan B."/>
            <person name="Jiang Y."/>
            <person name="Adhikari A."/>
            <person name="Zheng C.-J."/>
            <person name="Schuster L."/>
            <person name="Cowan T.M."/>
            <person name="Smanski M.J."/>
            <person name="Chevrette M.G."/>
            <person name="De Carvalho L.P.S."/>
            <person name="Shen B."/>
        </authorList>
    </citation>
    <scope>NUCLEOTIDE SEQUENCE [LARGE SCALE GENOMIC DNA]</scope>
    <source>
        <strain evidence="10 11">NPDC050100</strain>
    </source>
</reference>